<dbReference type="PROSITE" id="PS00135">
    <property type="entry name" value="TRYPSIN_SER"/>
    <property type="match status" value="1"/>
</dbReference>
<dbReference type="Pfam" id="PF00089">
    <property type="entry name" value="Trypsin"/>
    <property type="match status" value="1"/>
</dbReference>
<dbReference type="CDD" id="cd00190">
    <property type="entry name" value="Tryp_SPc"/>
    <property type="match status" value="1"/>
</dbReference>
<dbReference type="SUPFAM" id="SSF50494">
    <property type="entry name" value="Trypsin-like serine proteases"/>
    <property type="match status" value="1"/>
</dbReference>
<dbReference type="InterPro" id="IPR001314">
    <property type="entry name" value="Peptidase_S1A"/>
</dbReference>
<gene>
    <name evidence="5" type="ORF">DSTB1V02_LOCUS14083</name>
</gene>
<dbReference type="PRINTS" id="PR00722">
    <property type="entry name" value="CHYMOTRYPSIN"/>
</dbReference>
<dbReference type="AlphaFoldDB" id="A0A7R9FTJ9"/>
<dbReference type="InterPro" id="IPR001254">
    <property type="entry name" value="Trypsin_dom"/>
</dbReference>
<dbReference type="Proteomes" id="UP000677054">
    <property type="component" value="Unassembled WGS sequence"/>
</dbReference>
<dbReference type="EMBL" id="LR908629">
    <property type="protein sequence ID" value="CAD7254337.1"/>
    <property type="molecule type" value="Genomic_DNA"/>
</dbReference>
<dbReference type="GO" id="GO:0004252">
    <property type="term" value="F:serine-type endopeptidase activity"/>
    <property type="evidence" value="ECO:0007669"/>
    <property type="project" value="InterPro"/>
</dbReference>
<dbReference type="SMART" id="SM00020">
    <property type="entry name" value="Tryp_SPc"/>
    <property type="match status" value="1"/>
</dbReference>
<reference evidence="5" key="1">
    <citation type="submission" date="2020-11" db="EMBL/GenBank/DDBJ databases">
        <authorList>
            <person name="Tran Van P."/>
        </authorList>
    </citation>
    <scope>NUCLEOTIDE SEQUENCE</scope>
</reference>
<protein>
    <recommendedName>
        <fullName evidence="4">Peptidase S1 domain-containing protein</fullName>
    </recommendedName>
</protein>
<dbReference type="PROSITE" id="PS50240">
    <property type="entry name" value="TRYPSIN_DOM"/>
    <property type="match status" value="1"/>
</dbReference>
<feature type="domain" description="Peptidase S1" evidence="4">
    <location>
        <begin position="19"/>
        <end position="249"/>
    </location>
</feature>
<sequence>MDWFQRFLDLFRSSENPVIIGGSTATIAEAPWLVYVSTVKSSGTFGCTGSIIDQYHVLTAGHCIMEGTKLANSSSVRVGNEDIKQGKLYAASSFHPHPSYNNLNPGLGHDIAVIKLAFPLQFTPSIQPICIPRSDNLNNARACTIKMFGWGAITTDAKTATDVLHKVTATVFPKDDCATEYDRGIICAWGVTPGTGTCKGDSGGPLVVYVNGIAYAMGVDSTGVNPCSSARSHYTRITSNVDFISSEITSG</sequence>
<dbReference type="OrthoDB" id="9425590at2759"/>
<dbReference type="GO" id="GO:0006508">
    <property type="term" value="P:proteolysis"/>
    <property type="evidence" value="ECO:0007669"/>
    <property type="project" value="UniProtKB-KW"/>
</dbReference>
<comment type="similarity">
    <text evidence="2">Belongs to the peptidase S1 family. CLIP subfamily.</text>
</comment>
<evidence type="ECO:0000256" key="3">
    <source>
        <dbReference type="RuleBase" id="RU363034"/>
    </source>
</evidence>
<keyword evidence="3" id="KW-0720">Serine protease</keyword>
<dbReference type="InterPro" id="IPR018114">
    <property type="entry name" value="TRYPSIN_HIS"/>
</dbReference>
<accession>A0A7R9FTJ9</accession>
<dbReference type="InterPro" id="IPR051487">
    <property type="entry name" value="Ser/Thr_Proteases_Immune/Dev"/>
</dbReference>
<dbReference type="InterPro" id="IPR043504">
    <property type="entry name" value="Peptidase_S1_PA_chymotrypsin"/>
</dbReference>
<keyword evidence="3" id="KW-0645">Protease</keyword>
<dbReference type="InterPro" id="IPR009003">
    <property type="entry name" value="Peptidase_S1_PA"/>
</dbReference>
<organism evidence="5">
    <name type="scientific">Darwinula stevensoni</name>
    <dbReference type="NCBI Taxonomy" id="69355"/>
    <lineage>
        <taxon>Eukaryota</taxon>
        <taxon>Metazoa</taxon>
        <taxon>Ecdysozoa</taxon>
        <taxon>Arthropoda</taxon>
        <taxon>Crustacea</taxon>
        <taxon>Oligostraca</taxon>
        <taxon>Ostracoda</taxon>
        <taxon>Podocopa</taxon>
        <taxon>Podocopida</taxon>
        <taxon>Darwinulocopina</taxon>
        <taxon>Darwinuloidea</taxon>
        <taxon>Darwinulidae</taxon>
        <taxon>Darwinula</taxon>
    </lineage>
</organism>
<dbReference type="PROSITE" id="PS00134">
    <property type="entry name" value="TRYPSIN_HIS"/>
    <property type="match status" value="1"/>
</dbReference>
<evidence type="ECO:0000259" key="4">
    <source>
        <dbReference type="PROSITE" id="PS50240"/>
    </source>
</evidence>
<dbReference type="FunFam" id="2.40.10.10:FF:000068">
    <property type="entry name" value="transmembrane protease serine 2"/>
    <property type="match status" value="1"/>
</dbReference>
<evidence type="ECO:0000256" key="2">
    <source>
        <dbReference type="ARBA" id="ARBA00024195"/>
    </source>
</evidence>
<name>A0A7R9FTJ9_9CRUS</name>
<keyword evidence="3" id="KW-0378">Hydrolase</keyword>
<dbReference type="EMBL" id="CAJPEV010009111">
    <property type="protein sequence ID" value="CAG0905548.1"/>
    <property type="molecule type" value="Genomic_DNA"/>
</dbReference>
<keyword evidence="6" id="KW-1185">Reference proteome</keyword>
<dbReference type="Gene3D" id="2.40.10.10">
    <property type="entry name" value="Trypsin-like serine proteases"/>
    <property type="match status" value="1"/>
</dbReference>
<keyword evidence="1" id="KW-1015">Disulfide bond</keyword>
<evidence type="ECO:0000313" key="6">
    <source>
        <dbReference type="Proteomes" id="UP000677054"/>
    </source>
</evidence>
<dbReference type="InterPro" id="IPR033116">
    <property type="entry name" value="TRYPSIN_SER"/>
</dbReference>
<evidence type="ECO:0000313" key="5">
    <source>
        <dbReference type="EMBL" id="CAD7254337.1"/>
    </source>
</evidence>
<dbReference type="PANTHER" id="PTHR24256">
    <property type="entry name" value="TRYPTASE-RELATED"/>
    <property type="match status" value="1"/>
</dbReference>
<proteinExistence type="inferred from homology"/>
<evidence type="ECO:0000256" key="1">
    <source>
        <dbReference type="ARBA" id="ARBA00023157"/>
    </source>
</evidence>